<keyword evidence="1" id="KW-0732">Signal</keyword>
<organism evidence="2 3">
    <name type="scientific">Steinernema hermaphroditum</name>
    <dbReference type="NCBI Taxonomy" id="289476"/>
    <lineage>
        <taxon>Eukaryota</taxon>
        <taxon>Metazoa</taxon>
        <taxon>Ecdysozoa</taxon>
        <taxon>Nematoda</taxon>
        <taxon>Chromadorea</taxon>
        <taxon>Rhabditida</taxon>
        <taxon>Tylenchina</taxon>
        <taxon>Panagrolaimomorpha</taxon>
        <taxon>Strongyloidoidea</taxon>
        <taxon>Steinernematidae</taxon>
        <taxon>Steinernema</taxon>
    </lineage>
</organism>
<dbReference type="EMBL" id="JAUCMV010000002">
    <property type="protein sequence ID" value="KAK0417878.1"/>
    <property type="molecule type" value="Genomic_DNA"/>
</dbReference>
<gene>
    <name evidence="2" type="ORF">QR680_013254</name>
</gene>
<evidence type="ECO:0000313" key="3">
    <source>
        <dbReference type="Proteomes" id="UP001175271"/>
    </source>
</evidence>
<feature type="chain" id="PRO_5041462396" evidence="1">
    <location>
        <begin position="21"/>
        <end position="94"/>
    </location>
</feature>
<keyword evidence="3" id="KW-1185">Reference proteome</keyword>
<evidence type="ECO:0000313" key="2">
    <source>
        <dbReference type="EMBL" id="KAK0417878.1"/>
    </source>
</evidence>
<protein>
    <submittedName>
        <fullName evidence="2">Uncharacterized protein</fullName>
    </submittedName>
</protein>
<reference evidence="2" key="1">
    <citation type="submission" date="2023-06" db="EMBL/GenBank/DDBJ databases">
        <title>Genomic analysis of the entomopathogenic nematode Steinernema hermaphroditum.</title>
        <authorList>
            <person name="Schwarz E.M."/>
            <person name="Heppert J.K."/>
            <person name="Baniya A."/>
            <person name="Schwartz H.T."/>
            <person name="Tan C.-H."/>
            <person name="Antoshechkin I."/>
            <person name="Sternberg P.W."/>
            <person name="Goodrich-Blair H."/>
            <person name="Dillman A.R."/>
        </authorList>
    </citation>
    <scope>NUCLEOTIDE SEQUENCE</scope>
    <source>
        <strain evidence="2">PS9179</strain>
        <tissue evidence="2">Whole animal</tissue>
    </source>
</reference>
<comment type="caution">
    <text evidence="2">The sequence shown here is derived from an EMBL/GenBank/DDBJ whole genome shotgun (WGS) entry which is preliminary data.</text>
</comment>
<evidence type="ECO:0000256" key="1">
    <source>
        <dbReference type="SAM" id="SignalP"/>
    </source>
</evidence>
<name>A0AA39I4W2_9BILA</name>
<dbReference type="Proteomes" id="UP001175271">
    <property type="component" value="Unassembled WGS sequence"/>
</dbReference>
<proteinExistence type="predicted"/>
<accession>A0AA39I4W2</accession>
<dbReference type="AlphaFoldDB" id="A0AA39I4W2"/>
<sequence>MTFSRFLLCLLLLGLPLIHSGVIHRTPPGVDLVSRDMVIFFVDDTFVSDGHRRFRRRRGFRKGSVHTASSRKQRRFLSRNFNDQGDEEEGVLVD</sequence>
<feature type="signal peptide" evidence="1">
    <location>
        <begin position="1"/>
        <end position="20"/>
    </location>
</feature>